<dbReference type="Proteomes" id="UP000646579">
    <property type="component" value="Unassembled WGS sequence"/>
</dbReference>
<name>A0A918VZH3_9HYPH</name>
<protein>
    <submittedName>
        <fullName evidence="2">Uncharacterized protein</fullName>
    </submittedName>
</protein>
<evidence type="ECO:0000313" key="3">
    <source>
        <dbReference type="Proteomes" id="UP000646579"/>
    </source>
</evidence>
<keyword evidence="1" id="KW-1133">Transmembrane helix</keyword>
<evidence type="ECO:0000256" key="1">
    <source>
        <dbReference type="SAM" id="Phobius"/>
    </source>
</evidence>
<organism evidence="2 3">
    <name type="scientific">Devosia pacifica</name>
    <dbReference type="NCBI Taxonomy" id="1335967"/>
    <lineage>
        <taxon>Bacteria</taxon>
        <taxon>Pseudomonadati</taxon>
        <taxon>Pseudomonadota</taxon>
        <taxon>Alphaproteobacteria</taxon>
        <taxon>Hyphomicrobiales</taxon>
        <taxon>Devosiaceae</taxon>
        <taxon>Devosia</taxon>
    </lineage>
</organism>
<comment type="caution">
    <text evidence="2">The sequence shown here is derived from an EMBL/GenBank/DDBJ whole genome shotgun (WGS) entry which is preliminary data.</text>
</comment>
<proteinExistence type="predicted"/>
<evidence type="ECO:0000313" key="2">
    <source>
        <dbReference type="EMBL" id="GHA38654.1"/>
    </source>
</evidence>
<feature type="transmembrane region" description="Helical" evidence="1">
    <location>
        <begin position="21"/>
        <end position="42"/>
    </location>
</feature>
<reference evidence="2" key="2">
    <citation type="submission" date="2020-09" db="EMBL/GenBank/DDBJ databases">
        <authorList>
            <person name="Sun Q."/>
            <person name="Kim S."/>
        </authorList>
    </citation>
    <scope>NUCLEOTIDE SEQUENCE</scope>
    <source>
        <strain evidence="2">KCTC 32437</strain>
    </source>
</reference>
<dbReference type="EMBL" id="BMZE01000006">
    <property type="protein sequence ID" value="GHA38654.1"/>
    <property type="molecule type" value="Genomic_DNA"/>
</dbReference>
<accession>A0A918VZH3</accession>
<keyword evidence="3" id="KW-1185">Reference proteome</keyword>
<sequence>MLLMVVRSLTGRGRFETYLACLSFSAIGVTELAHILVFPIIIGRPLGYFPRAASMLLLAPAA</sequence>
<gene>
    <name evidence="2" type="ORF">GCM10007989_38000</name>
</gene>
<dbReference type="AlphaFoldDB" id="A0A918VZH3"/>
<reference evidence="2" key="1">
    <citation type="journal article" date="2014" name="Int. J. Syst. Evol. Microbiol.">
        <title>Complete genome sequence of Corynebacterium casei LMG S-19264T (=DSM 44701T), isolated from a smear-ripened cheese.</title>
        <authorList>
            <consortium name="US DOE Joint Genome Institute (JGI-PGF)"/>
            <person name="Walter F."/>
            <person name="Albersmeier A."/>
            <person name="Kalinowski J."/>
            <person name="Ruckert C."/>
        </authorList>
    </citation>
    <scope>NUCLEOTIDE SEQUENCE</scope>
    <source>
        <strain evidence="2">KCTC 32437</strain>
    </source>
</reference>
<keyword evidence="1" id="KW-0812">Transmembrane</keyword>
<keyword evidence="1" id="KW-0472">Membrane</keyword>